<dbReference type="InterPro" id="IPR045864">
    <property type="entry name" value="aa-tRNA-synth_II/BPL/LPL"/>
</dbReference>
<evidence type="ECO:0000256" key="2">
    <source>
        <dbReference type="ARBA" id="ARBA00022598"/>
    </source>
</evidence>
<dbReference type="OrthoDB" id="9766088at2"/>
<gene>
    <name evidence="7 10" type="primary">asnA</name>
    <name evidence="10" type="ORF">HMPREF9013_1023</name>
</gene>
<evidence type="ECO:0000256" key="7">
    <source>
        <dbReference type="HAMAP-Rule" id="MF_00555"/>
    </source>
</evidence>
<dbReference type="GO" id="GO:0070981">
    <property type="term" value="P:L-asparagine biosynthetic process"/>
    <property type="evidence" value="ECO:0007669"/>
    <property type="project" value="UniProtKB-UniRule"/>
</dbReference>
<protein>
    <recommendedName>
        <fullName evidence="7 8">Aspartate--ammonia ligase</fullName>
        <ecNumber evidence="7 8">6.3.1.1</ecNumber>
    </recommendedName>
    <alternativeName>
        <fullName evidence="7">Asparagine synthetase A</fullName>
    </alternativeName>
</protein>
<dbReference type="GO" id="GO:0005524">
    <property type="term" value="F:ATP binding"/>
    <property type="evidence" value="ECO:0007669"/>
    <property type="project" value="UniProtKB-UniRule"/>
</dbReference>
<dbReference type="HAMAP" id="MF_00555">
    <property type="entry name" value="AsnA"/>
    <property type="match status" value="1"/>
</dbReference>
<dbReference type="GO" id="GO:0004071">
    <property type="term" value="F:aspartate-ammonia ligase activity"/>
    <property type="evidence" value="ECO:0007669"/>
    <property type="project" value="UniProtKB-UniRule"/>
</dbReference>
<comment type="caution">
    <text evidence="10">The sequence shown here is derived from an EMBL/GenBank/DDBJ whole genome shotgun (WGS) entry which is preliminary data.</text>
</comment>
<dbReference type="GO" id="GO:0140096">
    <property type="term" value="F:catalytic activity, acting on a protein"/>
    <property type="evidence" value="ECO:0007669"/>
    <property type="project" value="UniProtKB-ARBA"/>
</dbReference>
<dbReference type="PIRSF" id="PIRSF001555">
    <property type="entry name" value="Asp_ammon_ligase"/>
    <property type="match status" value="1"/>
</dbReference>
<accession>D2MMP0</accession>
<keyword evidence="5 7" id="KW-0067">ATP-binding</keyword>
<organism evidence="10 11">
    <name type="scientific">Bulleidia extructa W1219</name>
    <dbReference type="NCBI Taxonomy" id="679192"/>
    <lineage>
        <taxon>Bacteria</taxon>
        <taxon>Bacillati</taxon>
        <taxon>Bacillota</taxon>
        <taxon>Erysipelotrichia</taxon>
        <taxon>Erysipelotrichales</taxon>
        <taxon>Erysipelotrichaceae</taxon>
        <taxon>Bulleidia</taxon>
    </lineage>
</organism>
<keyword evidence="1 7" id="KW-0963">Cytoplasm</keyword>
<evidence type="ECO:0000256" key="6">
    <source>
        <dbReference type="ARBA" id="ARBA00022888"/>
    </source>
</evidence>
<dbReference type="UniPathway" id="UPA00134">
    <property type="reaction ID" value="UER00194"/>
</dbReference>
<dbReference type="Proteomes" id="UP000005017">
    <property type="component" value="Unassembled WGS sequence"/>
</dbReference>
<comment type="subcellular location">
    <subcellularLocation>
        <location evidence="7">Cytoplasm</location>
    </subcellularLocation>
</comment>
<evidence type="ECO:0000256" key="4">
    <source>
        <dbReference type="ARBA" id="ARBA00022741"/>
    </source>
</evidence>
<dbReference type="SUPFAM" id="SSF55681">
    <property type="entry name" value="Class II aaRS and biotin synthetases"/>
    <property type="match status" value="1"/>
</dbReference>
<dbReference type="NCBIfam" id="TIGR00669">
    <property type="entry name" value="asnA"/>
    <property type="match status" value="1"/>
</dbReference>
<keyword evidence="4 7" id="KW-0547">Nucleotide-binding</keyword>
<dbReference type="EMBL" id="ADFR01000002">
    <property type="protein sequence ID" value="EFC06316.1"/>
    <property type="molecule type" value="Genomic_DNA"/>
</dbReference>
<dbReference type="InterPro" id="IPR004618">
    <property type="entry name" value="AsnA"/>
</dbReference>
<dbReference type="PANTHER" id="PTHR30073">
    <property type="entry name" value="ASPARTATE--AMMONIA LIGASE"/>
    <property type="match status" value="1"/>
</dbReference>
<proteinExistence type="inferred from homology"/>
<dbReference type="Pfam" id="PF03590">
    <property type="entry name" value="AsnA"/>
    <property type="match status" value="1"/>
</dbReference>
<dbReference type="AlphaFoldDB" id="D2MMP0"/>
<comment type="similarity">
    <text evidence="7">Belongs to the class-II aminoacyl-tRNA synthetase family. AsnA subfamily.</text>
</comment>
<dbReference type="eggNOG" id="COG2502">
    <property type="taxonomic scope" value="Bacteria"/>
</dbReference>
<evidence type="ECO:0000313" key="11">
    <source>
        <dbReference type="Proteomes" id="UP000005017"/>
    </source>
</evidence>
<comment type="catalytic activity">
    <reaction evidence="7">
        <text>L-aspartate + NH4(+) + ATP = L-asparagine + AMP + diphosphate + H(+)</text>
        <dbReference type="Rhea" id="RHEA:11372"/>
        <dbReference type="ChEBI" id="CHEBI:15378"/>
        <dbReference type="ChEBI" id="CHEBI:28938"/>
        <dbReference type="ChEBI" id="CHEBI:29991"/>
        <dbReference type="ChEBI" id="CHEBI:30616"/>
        <dbReference type="ChEBI" id="CHEBI:33019"/>
        <dbReference type="ChEBI" id="CHEBI:58048"/>
        <dbReference type="ChEBI" id="CHEBI:456215"/>
        <dbReference type="EC" id="6.3.1.1"/>
    </reaction>
</comment>
<evidence type="ECO:0000259" key="9">
    <source>
        <dbReference type="PROSITE" id="PS50862"/>
    </source>
</evidence>
<keyword evidence="2 7" id="KW-0436">Ligase</keyword>
<evidence type="ECO:0000256" key="8">
    <source>
        <dbReference type="NCBIfam" id="TIGR00669"/>
    </source>
</evidence>
<evidence type="ECO:0000256" key="1">
    <source>
        <dbReference type="ARBA" id="ARBA00022490"/>
    </source>
</evidence>
<sequence length="331" mass="38723">MSHYQPTLSVRQTQKAIKFIRDTFQYEFGKVMHLERISAPLFVSTESGLNDHLSGIERPVSFKALKVKNTTLEVVQSLAKWKRFALKKYGFQNGEGLYTNMNAIRRDEIPDATHSFYVDQWDWERAIPKENRCKDYLEETVRSIFKVIKHMEHEVWYKYPQAVCPLANEVHFLDSQELFDLYPNLSAKEREKEITRRYGCVFIERIGDTLKGSNEPHDQRAADYDDWQLNGDLFFWLPQLEQALELSSMGIRVDEHSLLSQCESSHCCEKLKMPYHQMILHQELPYSIGGGIGQSRLCMLLLNKAHIGEVQASYWPEEILKECDRQNIPLL</sequence>
<evidence type="ECO:0000313" key="10">
    <source>
        <dbReference type="EMBL" id="EFC06316.1"/>
    </source>
</evidence>
<dbReference type="PROSITE" id="PS50862">
    <property type="entry name" value="AA_TRNA_LIGASE_II"/>
    <property type="match status" value="1"/>
</dbReference>
<dbReference type="STRING" id="679192.HMPREF9013_1023"/>
<comment type="pathway">
    <text evidence="7">Amino-acid biosynthesis; L-asparagine biosynthesis; L-asparagine from L-aspartate (ammonia route): step 1/1.</text>
</comment>
<reference evidence="11" key="1">
    <citation type="submission" date="2009-12" db="EMBL/GenBank/DDBJ databases">
        <title>Sequence of Clostridiales genomosp. BVAB3 str. UPII9-5.</title>
        <authorList>
            <person name="Madupu R."/>
            <person name="Durkin A.S."/>
            <person name="Torralba M."/>
            <person name="Methe B."/>
            <person name="Sutton G.G."/>
            <person name="Strausberg R.L."/>
            <person name="Nelson K.E."/>
        </authorList>
    </citation>
    <scope>NUCLEOTIDE SEQUENCE [LARGE SCALE GENOMIC DNA]</scope>
    <source>
        <strain evidence="11">W1219</strain>
    </source>
</reference>
<evidence type="ECO:0000256" key="5">
    <source>
        <dbReference type="ARBA" id="ARBA00022840"/>
    </source>
</evidence>
<dbReference type="InterPro" id="IPR006195">
    <property type="entry name" value="aa-tRNA-synth_II"/>
</dbReference>
<evidence type="ECO:0000256" key="3">
    <source>
        <dbReference type="ARBA" id="ARBA00022605"/>
    </source>
</evidence>
<keyword evidence="3 7" id="KW-0028">Amino-acid biosynthesis</keyword>
<keyword evidence="11" id="KW-1185">Reference proteome</keyword>
<dbReference type="EC" id="6.3.1.1" evidence="7 8"/>
<keyword evidence="6 7" id="KW-0061">Asparagine biosynthesis</keyword>
<dbReference type="Gene3D" id="3.30.930.10">
    <property type="entry name" value="Bira Bifunctional Protein, Domain 2"/>
    <property type="match status" value="1"/>
</dbReference>
<dbReference type="GO" id="GO:0016740">
    <property type="term" value="F:transferase activity"/>
    <property type="evidence" value="ECO:0007669"/>
    <property type="project" value="UniProtKB-ARBA"/>
</dbReference>
<name>D2MMP0_9FIRM</name>
<feature type="domain" description="Aminoacyl-transfer RNA synthetases class-II family profile" evidence="9">
    <location>
        <begin position="18"/>
        <end position="316"/>
    </location>
</feature>
<dbReference type="GO" id="GO:0005829">
    <property type="term" value="C:cytosol"/>
    <property type="evidence" value="ECO:0007669"/>
    <property type="project" value="TreeGrafter"/>
</dbReference>
<dbReference type="PANTHER" id="PTHR30073:SF5">
    <property type="entry name" value="ASPARTATE--AMMONIA LIGASE"/>
    <property type="match status" value="1"/>
</dbReference>
<dbReference type="RefSeq" id="WP_006626661.1">
    <property type="nucleotide sequence ID" value="NZ_ADFR01000002.1"/>
</dbReference>